<reference evidence="2" key="1">
    <citation type="journal article" date="2020" name="Fungal Divers.">
        <title>Resolving the Mortierellaceae phylogeny through synthesis of multi-gene phylogenetics and phylogenomics.</title>
        <authorList>
            <person name="Vandepol N."/>
            <person name="Liber J."/>
            <person name="Desiro A."/>
            <person name="Na H."/>
            <person name="Kennedy M."/>
            <person name="Barry K."/>
            <person name="Grigoriev I.V."/>
            <person name="Miller A.N."/>
            <person name="O'Donnell K."/>
            <person name="Stajich J.E."/>
            <person name="Bonito G."/>
        </authorList>
    </citation>
    <scope>NUCLEOTIDE SEQUENCE</scope>
    <source>
        <strain evidence="2">REB-010B</strain>
    </source>
</reference>
<dbReference type="PANTHER" id="PTHR33606:SF3">
    <property type="entry name" value="PROTEIN YCII"/>
    <property type="match status" value="1"/>
</dbReference>
<dbReference type="InterPro" id="IPR011008">
    <property type="entry name" value="Dimeric_a/b-barrel"/>
</dbReference>
<comment type="caution">
    <text evidence="2">The sequence shown here is derived from an EMBL/GenBank/DDBJ whole genome shotgun (WGS) entry which is preliminary data.</text>
</comment>
<evidence type="ECO:0000313" key="3">
    <source>
        <dbReference type="Proteomes" id="UP000738325"/>
    </source>
</evidence>
<protein>
    <recommendedName>
        <fullName evidence="1">YCII-related domain-containing protein</fullName>
    </recommendedName>
</protein>
<dbReference type="InterPro" id="IPR005545">
    <property type="entry name" value="YCII"/>
</dbReference>
<organism evidence="2 3">
    <name type="scientific">Dissophora globulifera</name>
    <dbReference type="NCBI Taxonomy" id="979702"/>
    <lineage>
        <taxon>Eukaryota</taxon>
        <taxon>Fungi</taxon>
        <taxon>Fungi incertae sedis</taxon>
        <taxon>Mucoromycota</taxon>
        <taxon>Mortierellomycotina</taxon>
        <taxon>Mortierellomycetes</taxon>
        <taxon>Mortierellales</taxon>
        <taxon>Mortierellaceae</taxon>
        <taxon>Dissophora</taxon>
    </lineage>
</organism>
<dbReference type="AlphaFoldDB" id="A0A9P6UY63"/>
<name>A0A9P6UY63_9FUNG</name>
<evidence type="ECO:0000259" key="1">
    <source>
        <dbReference type="Pfam" id="PF03795"/>
    </source>
</evidence>
<gene>
    <name evidence="2" type="ORF">BGZ99_001149</name>
</gene>
<proteinExistence type="predicted"/>
<feature type="domain" description="YCII-related" evidence="1">
    <location>
        <begin position="46"/>
        <end position="130"/>
    </location>
</feature>
<dbReference type="SUPFAM" id="SSF54909">
    <property type="entry name" value="Dimeric alpha+beta barrel"/>
    <property type="match status" value="1"/>
</dbReference>
<dbReference type="PANTHER" id="PTHR33606">
    <property type="entry name" value="PROTEIN YCII"/>
    <property type="match status" value="1"/>
</dbReference>
<evidence type="ECO:0000313" key="2">
    <source>
        <dbReference type="EMBL" id="KAG0324994.1"/>
    </source>
</evidence>
<dbReference type="Gene3D" id="3.30.70.1060">
    <property type="entry name" value="Dimeric alpha+beta barrel"/>
    <property type="match status" value="1"/>
</dbReference>
<dbReference type="Proteomes" id="UP000738325">
    <property type="component" value="Unassembled WGS sequence"/>
</dbReference>
<sequence>MFKSIITNPAHKIARLASSAPVYQRAFFGSGLSTVRQQFVIIAKDYDDEEALTRRLSVRPAHLAATKDFKASGKLILGGAIMSETGENAKMIGSVMIMNADSEQEVQAILEKDPYVTGKVWESCQILPFRTAKWE</sequence>
<dbReference type="InterPro" id="IPR051807">
    <property type="entry name" value="Sec-metab_biosynth-assoc"/>
</dbReference>
<dbReference type="EMBL" id="JAAAIP010000128">
    <property type="protein sequence ID" value="KAG0324994.1"/>
    <property type="molecule type" value="Genomic_DNA"/>
</dbReference>
<accession>A0A9P6UY63</accession>
<keyword evidence="3" id="KW-1185">Reference proteome</keyword>
<dbReference type="Pfam" id="PF03795">
    <property type="entry name" value="YCII"/>
    <property type="match status" value="1"/>
</dbReference>
<dbReference type="OrthoDB" id="5519740at2759"/>